<dbReference type="GO" id="GO:0005737">
    <property type="term" value="C:cytoplasm"/>
    <property type="evidence" value="ECO:0007669"/>
    <property type="project" value="TreeGrafter"/>
</dbReference>
<dbReference type="RefSeq" id="WP_142659784.1">
    <property type="nucleotide sequence ID" value="NZ_CABFVA020000034.1"/>
</dbReference>
<dbReference type="Gene3D" id="3.60.15.10">
    <property type="entry name" value="Ribonuclease Z/Hydroxyacylglutathione hydrolase-like"/>
    <property type="match status" value="1"/>
</dbReference>
<dbReference type="Pfam" id="PF12706">
    <property type="entry name" value="Lactamase_B_2"/>
    <property type="match status" value="1"/>
</dbReference>
<dbReference type="SUPFAM" id="SSF56281">
    <property type="entry name" value="Metallo-hydrolase/oxidoreductase"/>
    <property type="match status" value="1"/>
</dbReference>
<feature type="domain" description="Metallo-beta-lactamase" evidence="1">
    <location>
        <begin position="83"/>
        <end position="288"/>
    </location>
</feature>
<proteinExistence type="predicted"/>
<keyword evidence="3" id="KW-1185">Reference proteome</keyword>
<reference evidence="2 3" key="1">
    <citation type="submission" date="2019-09" db="EMBL/GenBank/DDBJ databases">
        <authorList>
            <person name="Cremers G."/>
        </authorList>
    </citation>
    <scope>NUCLEOTIDE SEQUENCE [LARGE SCALE GENOMIC DNA]</scope>
    <source>
        <strain evidence="2">4A</strain>
    </source>
</reference>
<dbReference type="InterPro" id="IPR001279">
    <property type="entry name" value="Metallo-B-lactamas"/>
</dbReference>
<dbReference type="PANTHER" id="PTHR15032:SF4">
    <property type="entry name" value="N-ACYL-PHOSPHATIDYLETHANOLAMINE-HYDROLYZING PHOSPHOLIPASE D"/>
    <property type="match status" value="1"/>
</dbReference>
<evidence type="ECO:0000313" key="3">
    <source>
        <dbReference type="Proteomes" id="UP000334923"/>
    </source>
</evidence>
<organism evidence="2 3">
    <name type="scientific">Methylacidimicrobium tartarophylax</name>
    <dbReference type="NCBI Taxonomy" id="1041768"/>
    <lineage>
        <taxon>Bacteria</taxon>
        <taxon>Pseudomonadati</taxon>
        <taxon>Verrucomicrobiota</taxon>
        <taxon>Methylacidimicrobium</taxon>
    </lineage>
</organism>
<protein>
    <recommendedName>
        <fullName evidence="1">Metallo-beta-lactamase domain-containing protein</fullName>
    </recommendedName>
</protein>
<name>A0A5E6MCA8_9BACT</name>
<dbReference type="InterPro" id="IPR036866">
    <property type="entry name" value="RibonucZ/Hydroxyglut_hydro"/>
</dbReference>
<dbReference type="SMART" id="SM00849">
    <property type="entry name" value="Lactamase_B"/>
    <property type="match status" value="1"/>
</dbReference>
<dbReference type="PANTHER" id="PTHR15032">
    <property type="entry name" value="N-ACYL-PHOSPHATIDYLETHANOLAMINE-HYDROLYZING PHOSPHOLIPASE D"/>
    <property type="match status" value="1"/>
</dbReference>
<dbReference type="OrthoDB" id="9805728at2"/>
<evidence type="ECO:0000259" key="1">
    <source>
        <dbReference type="SMART" id="SM00849"/>
    </source>
</evidence>
<gene>
    <name evidence="2" type="ORF">MAMT_00879</name>
</gene>
<evidence type="ECO:0000313" key="2">
    <source>
        <dbReference type="EMBL" id="VVM05920.1"/>
    </source>
</evidence>
<sequence>MGYRPERLPGFPWNASRKEGRFQNIDSPWVPRWNDVFRWKLASRSPRGRDGGHGAACLPEEVLVDWPALRNPPPERIVATWLGHSTFLLQLGGLTVFTDPLFGEYCAPWPIPGFRRRRPSPFRLEESPAPDLVILSHSHFDHCDRASLQQLPRATLVCCPMGLRPLLARWGFRRVVEFGWGEFIADGSWKLLCLPAQHASARSPLDRDRVLWCSWLFSSGGRRIFFAGDTGYARFHADLGKLLGPVELALLPIGAYEPSWLQQPLHLNPMEAAQLHRDLKSGMSLAMHWGTFRLSDEPWEEPLRLLADARQLFGLSEDSFRAPKFGETIRL</sequence>
<dbReference type="EMBL" id="CABFVA020000034">
    <property type="protein sequence ID" value="VVM05920.1"/>
    <property type="molecule type" value="Genomic_DNA"/>
</dbReference>
<dbReference type="Proteomes" id="UP000334923">
    <property type="component" value="Unassembled WGS sequence"/>
</dbReference>
<dbReference type="AlphaFoldDB" id="A0A5E6MCA8"/>
<accession>A0A5E6MCA8</accession>